<dbReference type="GO" id="GO:0051537">
    <property type="term" value="F:2 iron, 2 sulfur cluster binding"/>
    <property type="evidence" value="ECO:0007669"/>
    <property type="project" value="UniProtKB-KW"/>
</dbReference>
<keyword evidence="12" id="KW-1185">Reference proteome</keyword>
<organism evidence="11 12">
    <name type="scientific">Varanus komodoensis</name>
    <name type="common">Komodo dragon</name>
    <dbReference type="NCBI Taxonomy" id="61221"/>
    <lineage>
        <taxon>Eukaryota</taxon>
        <taxon>Metazoa</taxon>
        <taxon>Chordata</taxon>
        <taxon>Craniata</taxon>
        <taxon>Vertebrata</taxon>
        <taxon>Euteleostomi</taxon>
        <taxon>Lepidosauria</taxon>
        <taxon>Squamata</taxon>
        <taxon>Bifurcata</taxon>
        <taxon>Unidentata</taxon>
        <taxon>Episquamata</taxon>
        <taxon>Toxicofera</taxon>
        <taxon>Anguimorpha</taxon>
        <taxon>Paleoanguimorpha</taxon>
        <taxon>Varanoidea</taxon>
        <taxon>Varanidae</taxon>
        <taxon>Varanus</taxon>
    </lineage>
</organism>
<proteinExistence type="predicted"/>
<keyword evidence="5" id="KW-0007">Acetylation</keyword>
<dbReference type="CTD" id="317671"/>
<dbReference type="OMA" id="SAVPKWC"/>
<keyword evidence="7" id="KW-0411">Iron-sulfur</keyword>
<evidence type="ECO:0000256" key="1">
    <source>
        <dbReference type="ARBA" id="ARBA00022553"/>
    </source>
</evidence>
<comment type="cofactor">
    <cofactor evidence="8">
        <name>[2Fe-2S] cluster</name>
        <dbReference type="ChEBI" id="CHEBI:190135"/>
    </cofactor>
</comment>
<dbReference type="SUPFAM" id="SSF50022">
    <property type="entry name" value="ISP domain"/>
    <property type="match status" value="1"/>
</dbReference>
<dbReference type="PANTHER" id="PTHR21496:SF0">
    <property type="entry name" value="RIESKE DOMAIN-CONTAINING PROTEIN"/>
    <property type="match status" value="1"/>
</dbReference>
<gene>
    <name evidence="11" type="primary">RFESD</name>
</gene>
<dbReference type="Ensembl" id="ENSVKKT00000010996.1">
    <property type="protein sequence ID" value="ENSVKKP00000010738.1"/>
    <property type="gene ID" value="ENSVKKG00000007542.1"/>
</dbReference>
<reference evidence="11" key="1">
    <citation type="submission" date="2025-08" db="UniProtKB">
        <authorList>
            <consortium name="Ensembl"/>
        </authorList>
    </citation>
    <scope>IDENTIFICATION</scope>
</reference>
<keyword evidence="1" id="KW-0597">Phosphoprotein</keyword>
<evidence type="ECO:0000256" key="8">
    <source>
        <dbReference type="ARBA" id="ARBA00034078"/>
    </source>
</evidence>
<keyword evidence="3" id="KW-0479">Metal-binding</keyword>
<dbReference type="InterPro" id="IPR036922">
    <property type="entry name" value="Rieske_2Fe-2S_sf"/>
</dbReference>
<evidence type="ECO:0000256" key="9">
    <source>
        <dbReference type="ARBA" id="ARBA00071952"/>
    </source>
</evidence>
<dbReference type="Gene3D" id="2.102.10.10">
    <property type="entry name" value="Rieske [2Fe-2S] iron-sulphur domain"/>
    <property type="match status" value="1"/>
</dbReference>
<keyword evidence="2" id="KW-0001">2Fe-2S</keyword>
<evidence type="ECO:0000313" key="12">
    <source>
        <dbReference type="Proteomes" id="UP000694545"/>
    </source>
</evidence>
<dbReference type="InterPro" id="IPR054716">
    <property type="entry name" value="Sol_Rieske_ferrdox_dom"/>
</dbReference>
<dbReference type="InterPro" id="IPR017941">
    <property type="entry name" value="Rieske_2Fe-2S"/>
</dbReference>
<reference evidence="11" key="2">
    <citation type="submission" date="2025-09" db="UniProtKB">
        <authorList>
            <consortium name="Ensembl"/>
        </authorList>
    </citation>
    <scope>IDENTIFICATION</scope>
</reference>
<accession>A0A8D2JEL6</accession>
<keyword evidence="6" id="KW-0408">Iron</keyword>
<sequence>MEQLPSDHCGHLRLCVVYSAGVQGYHSPLLGRNMNENNSIETSKTKIANSPICVGSEEDLKKLRKTTATVHGREVVVFYHDGRFYALDCRCYHAGGPLHLGEIEDINGQPCIICPWHKYRITLATGEGLYQSINPREPSLSPKWQSKGAKQRTHKVTVDSGNVYVTLSDLADKMDSDYYAENYKKIKNYPQKK</sequence>
<dbReference type="PROSITE" id="PS51296">
    <property type="entry name" value="RIESKE"/>
    <property type="match status" value="1"/>
</dbReference>
<dbReference type="GO" id="GO:0046872">
    <property type="term" value="F:metal ion binding"/>
    <property type="evidence" value="ECO:0007669"/>
    <property type="project" value="UniProtKB-KW"/>
</dbReference>
<feature type="domain" description="Rieske" evidence="10">
    <location>
        <begin position="52"/>
        <end position="165"/>
    </location>
</feature>
<name>A0A8D2JEL6_VARKO</name>
<evidence type="ECO:0000256" key="4">
    <source>
        <dbReference type="ARBA" id="ARBA00022737"/>
    </source>
</evidence>
<evidence type="ECO:0000259" key="10">
    <source>
        <dbReference type="PROSITE" id="PS51296"/>
    </source>
</evidence>
<dbReference type="PANTHER" id="PTHR21496">
    <property type="entry name" value="FERREDOXIN-RELATED"/>
    <property type="match status" value="1"/>
</dbReference>
<evidence type="ECO:0000313" key="11">
    <source>
        <dbReference type="Ensembl" id="ENSVKKP00000010738.1"/>
    </source>
</evidence>
<evidence type="ECO:0000256" key="7">
    <source>
        <dbReference type="ARBA" id="ARBA00023014"/>
    </source>
</evidence>
<dbReference type="RefSeq" id="XP_044302065.1">
    <property type="nucleotide sequence ID" value="XM_044446130.1"/>
</dbReference>
<dbReference type="GeneID" id="123031309"/>
<evidence type="ECO:0000256" key="3">
    <source>
        <dbReference type="ARBA" id="ARBA00022723"/>
    </source>
</evidence>
<dbReference type="Pfam" id="PF22543">
    <property type="entry name" value="Rieske_4"/>
    <property type="match status" value="1"/>
</dbReference>
<evidence type="ECO:0000256" key="6">
    <source>
        <dbReference type="ARBA" id="ARBA00023004"/>
    </source>
</evidence>
<dbReference type="AlphaFoldDB" id="A0A8D2JEL6"/>
<protein>
    <recommendedName>
        <fullName evidence="9 10">Rieske domain-containing protein</fullName>
    </recommendedName>
</protein>
<keyword evidence="4" id="KW-0677">Repeat</keyword>
<dbReference type="Proteomes" id="UP000694545">
    <property type="component" value="Unplaced"/>
</dbReference>
<evidence type="ECO:0000256" key="5">
    <source>
        <dbReference type="ARBA" id="ARBA00022990"/>
    </source>
</evidence>
<dbReference type="CDD" id="cd03467">
    <property type="entry name" value="Rieske"/>
    <property type="match status" value="1"/>
</dbReference>
<dbReference type="FunFam" id="2.102.10.10:FF:000009">
    <property type="entry name" value="Rieske Fe-S domain containing"/>
    <property type="match status" value="1"/>
</dbReference>
<evidence type="ECO:0000256" key="2">
    <source>
        <dbReference type="ARBA" id="ARBA00022714"/>
    </source>
</evidence>